<name>A0A6M5YNK3_9BACT</name>
<dbReference type="RefSeq" id="WP_227254822.1">
    <property type="nucleotide sequence ID" value="NZ_CP053452.2"/>
</dbReference>
<evidence type="ECO:0000313" key="3">
    <source>
        <dbReference type="Proteomes" id="UP000503447"/>
    </source>
</evidence>
<gene>
    <name evidence="2" type="ORF">FTUN_2063</name>
</gene>
<protein>
    <submittedName>
        <fullName evidence="2">Uncharacterized protein</fullName>
    </submittedName>
</protein>
<evidence type="ECO:0000256" key="1">
    <source>
        <dbReference type="SAM" id="MobiDB-lite"/>
    </source>
</evidence>
<keyword evidence="3" id="KW-1185">Reference proteome</keyword>
<reference evidence="3" key="1">
    <citation type="submission" date="2020-05" db="EMBL/GenBank/DDBJ databases">
        <title>Frigoriglobus tundricola gen. nov., sp. nov., a psychrotolerant cellulolytic planctomycete of the family Gemmataceae with two divergent copies of 16S rRNA gene.</title>
        <authorList>
            <person name="Kulichevskaya I.S."/>
            <person name="Ivanova A.A."/>
            <person name="Naumoff D.G."/>
            <person name="Beletsky A.V."/>
            <person name="Rijpstra W.I.C."/>
            <person name="Sinninghe Damste J.S."/>
            <person name="Mardanov A.V."/>
            <person name="Ravin N.V."/>
            <person name="Dedysh S.N."/>
        </authorList>
    </citation>
    <scope>NUCLEOTIDE SEQUENCE [LARGE SCALE GENOMIC DNA]</scope>
    <source>
        <strain evidence="3">PL17</strain>
    </source>
</reference>
<dbReference type="Proteomes" id="UP000503447">
    <property type="component" value="Chromosome"/>
</dbReference>
<proteinExistence type="predicted"/>
<dbReference type="KEGG" id="ftj:FTUN_2063"/>
<feature type="region of interest" description="Disordered" evidence="1">
    <location>
        <begin position="1"/>
        <end position="27"/>
    </location>
</feature>
<dbReference type="EMBL" id="CP053452">
    <property type="protein sequence ID" value="QJW94542.1"/>
    <property type="molecule type" value="Genomic_DNA"/>
</dbReference>
<accession>A0A6M5YNK3</accession>
<dbReference type="AlphaFoldDB" id="A0A6M5YNK3"/>
<sequence length="97" mass="10605">MAASMTRPPGPQRDNSREAQRHSEGSVARGIEHYTAQMPSDWFLWAAGGSILASLTLHAVGRKEDAQFVGQWVAPFMLLGVYNKIVKVAGSDRVHAE</sequence>
<feature type="compositionally biased region" description="Basic and acidic residues" evidence="1">
    <location>
        <begin position="14"/>
        <end position="24"/>
    </location>
</feature>
<organism evidence="2 3">
    <name type="scientific">Frigoriglobus tundricola</name>
    <dbReference type="NCBI Taxonomy" id="2774151"/>
    <lineage>
        <taxon>Bacteria</taxon>
        <taxon>Pseudomonadati</taxon>
        <taxon>Planctomycetota</taxon>
        <taxon>Planctomycetia</taxon>
        <taxon>Gemmatales</taxon>
        <taxon>Gemmataceae</taxon>
        <taxon>Frigoriglobus</taxon>
    </lineage>
</organism>
<evidence type="ECO:0000313" key="2">
    <source>
        <dbReference type="EMBL" id="QJW94542.1"/>
    </source>
</evidence>